<accession>A0A811U1H1</accession>
<proteinExistence type="predicted"/>
<dbReference type="Proteomes" id="UP000606786">
    <property type="component" value="Unassembled WGS sequence"/>
</dbReference>
<dbReference type="AlphaFoldDB" id="A0A811U1H1"/>
<sequence length="67" mass="7927">MRLWFYDRRLHLSNFSEGCFYSYTLNAYLSLGISKCTDVTFIQTVSIDLTYHEYKIIELTTKMVQSA</sequence>
<gene>
    <name evidence="1" type="ORF">CCAP1982_LOCUS1737</name>
</gene>
<name>A0A811U1H1_CERCA</name>
<dbReference type="EMBL" id="CAJHJT010000001">
    <property type="protein sequence ID" value="CAD6992904.1"/>
    <property type="molecule type" value="Genomic_DNA"/>
</dbReference>
<reference evidence="1" key="1">
    <citation type="submission" date="2020-11" db="EMBL/GenBank/DDBJ databases">
        <authorList>
            <person name="Whitehead M."/>
        </authorList>
    </citation>
    <scope>NUCLEOTIDE SEQUENCE</scope>
    <source>
        <strain evidence="1">EGII</strain>
    </source>
</reference>
<keyword evidence="2" id="KW-1185">Reference proteome</keyword>
<evidence type="ECO:0000313" key="2">
    <source>
        <dbReference type="Proteomes" id="UP000606786"/>
    </source>
</evidence>
<protein>
    <submittedName>
        <fullName evidence="1">(Mediterranean fruit fly) hypothetical protein</fullName>
    </submittedName>
</protein>
<organism evidence="1 2">
    <name type="scientific">Ceratitis capitata</name>
    <name type="common">Mediterranean fruit fly</name>
    <name type="synonym">Tephritis capitata</name>
    <dbReference type="NCBI Taxonomy" id="7213"/>
    <lineage>
        <taxon>Eukaryota</taxon>
        <taxon>Metazoa</taxon>
        <taxon>Ecdysozoa</taxon>
        <taxon>Arthropoda</taxon>
        <taxon>Hexapoda</taxon>
        <taxon>Insecta</taxon>
        <taxon>Pterygota</taxon>
        <taxon>Neoptera</taxon>
        <taxon>Endopterygota</taxon>
        <taxon>Diptera</taxon>
        <taxon>Brachycera</taxon>
        <taxon>Muscomorpha</taxon>
        <taxon>Tephritoidea</taxon>
        <taxon>Tephritidae</taxon>
        <taxon>Ceratitis</taxon>
        <taxon>Ceratitis</taxon>
    </lineage>
</organism>
<evidence type="ECO:0000313" key="1">
    <source>
        <dbReference type="EMBL" id="CAD6992904.1"/>
    </source>
</evidence>
<comment type="caution">
    <text evidence="1">The sequence shown here is derived from an EMBL/GenBank/DDBJ whole genome shotgun (WGS) entry which is preliminary data.</text>
</comment>